<protein>
    <submittedName>
        <fullName evidence="1">Uncharacterized protein</fullName>
    </submittedName>
</protein>
<dbReference type="AlphaFoldDB" id="A0A7Y9JZG6"/>
<dbReference type="EMBL" id="JACCBY010000001">
    <property type="protein sequence ID" value="NYD88788.1"/>
    <property type="molecule type" value="Genomic_DNA"/>
</dbReference>
<accession>A0A7Y9JZG6</accession>
<proteinExistence type="predicted"/>
<organism evidence="1 2">
    <name type="scientific">Sphingomonas melonis</name>
    <dbReference type="NCBI Taxonomy" id="152682"/>
    <lineage>
        <taxon>Bacteria</taxon>
        <taxon>Pseudomonadati</taxon>
        <taxon>Pseudomonadota</taxon>
        <taxon>Alphaproteobacteria</taxon>
        <taxon>Sphingomonadales</taxon>
        <taxon>Sphingomonadaceae</taxon>
        <taxon>Sphingomonas</taxon>
    </lineage>
</organism>
<gene>
    <name evidence="1" type="ORF">HD841_000557</name>
</gene>
<keyword evidence="2" id="KW-1185">Reference proteome</keyword>
<sequence>MNAQTDTMRIWNAVAQTDPSHTKKVNQRGGFTAISAHYQIMQATKQFGPVGIGWGYTNGEPMFADGLVIVPVTLWHGDRSNTFGPLYGSAELRDSKGRLDSDAPKKASTDGLTKGLSQLGFNADVFLGKFDDNKYVAAMEAQFAEKVDTISDDQRNVLITLAEQSGADMRGFCKFFRIDALPALAATEFERAKVMLEKKLAAKTAEAA</sequence>
<evidence type="ECO:0000313" key="1">
    <source>
        <dbReference type="EMBL" id="NYD88788.1"/>
    </source>
</evidence>
<evidence type="ECO:0000313" key="2">
    <source>
        <dbReference type="Proteomes" id="UP000517753"/>
    </source>
</evidence>
<name>A0A7Y9JZG6_9SPHN</name>
<reference evidence="1 2" key="1">
    <citation type="submission" date="2020-07" db="EMBL/GenBank/DDBJ databases">
        <authorList>
            <person name="Partida-Martinez L."/>
            <person name="Huntemann M."/>
            <person name="Clum A."/>
            <person name="Wang J."/>
            <person name="Palaniappan K."/>
            <person name="Ritter S."/>
            <person name="Chen I.-M."/>
            <person name="Stamatis D."/>
            <person name="Reddy T."/>
            <person name="O'Malley R."/>
            <person name="Daum C."/>
            <person name="Shapiro N."/>
            <person name="Ivanova N."/>
            <person name="Kyrpides N."/>
            <person name="Woyke T."/>
        </authorList>
    </citation>
    <scope>NUCLEOTIDE SEQUENCE [LARGE SCALE GENOMIC DNA]</scope>
    <source>
        <strain evidence="1 2">AS2.3</strain>
    </source>
</reference>
<reference evidence="1 2" key="2">
    <citation type="submission" date="2020-08" db="EMBL/GenBank/DDBJ databases">
        <title>The Agave Microbiome: Exploring the role of microbial communities in plant adaptations to desert environments.</title>
        <authorList>
            <person name="Partida-Martinez L.P."/>
        </authorList>
    </citation>
    <scope>NUCLEOTIDE SEQUENCE [LARGE SCALE GENOMIC DNA]</scope>
    <source>
        <strain evidence="1 2">AS2.3</strain>
    </source>
</reference>
<comment type="caution">
    <text evidence="1">The sequence shown here is derived from an EMBL/GenBank/DDBJ whole genome shotgun (WGS) entry which is preliminary data.</text>
</comment>
<dbReference type="Proteomes" id="UP000517753">
    <property type="component" value="Unassembled WGS sequence"/>
</dbReference>
<dbReference type="RefSeq" id="WP_179507345.1">
    <property type="nucleotide sequence ID" value="NZ_JACCBY010000001.1"/>
</dbReference>